<dbReference type="GO" id="GO:0005829">
    <property type="term" value="C:cytosol"/>
    <property type="evidence" value="ECO:0007669"/>
    <property type="project" value="TreeGrafter"/>
</dbReference>
<feature type="compositionally biased region" description="Pro residues" evidence="2">
    <location>
        <begin position="1"/>
        <end position="11"/>
    </location>
</feature>
<gene>
    <name evidence="4" type="ORF">HT134_04255</name>
</gene>
<comment type="caution">
    <text evidence="4">The sequence shown here is derived from an EMBL/GenBank/DDBJ whole genome shotgun (WGS) entry which is preliminary data.</text>
</comment>
<sequence length="315" mass="33662">MTRARPGPPALPAHAGQDRGGVDAVPRRQEPGRGRPARGERAVAARVAHGHGRAVGARRPVPDLGDPPAVGEKARPLVHDHHRRLLRGDARRPARDRGVEVHDALPARGATRRRHRDDLRDEHLHPERRVAARLGELRRERGLTLTVLAEWTGISAAHLSRMEKGERQPSIGSLFQLARAYGISVGALLGDEHPREHHVVRGATAPVHEGLDGPYATLSGLGPRSALEAVRLELTADRLQRTAVHTGEEWVYVVSGGVVARVGDEEIALTAGDALHFDAAAPHALWSRGGPATVVIVSVALPPARPAHGTPSAPG</sequence>
<dbReference type="SUPFAM" id="SSF47413">
    <property type="entry name" value="lambda repressor-like DNA-binding domains"/>
    <property type="match status" value="1"/>
</dbReference>
<feature type="compositionally biased region" description="Basic and acidic residues" evidence="2">
    <location>
        <begin position="16"/>
        <end position="43"/>
    </location>
</feature>
<dbReference type="CDD" id="cd02209">
    <property type="entry name" value="cupin_XRE_C"/>
    <property type="match status" value="1"/>
</dbReference>
<dbReference type="InterPro" id="IPR001387">
    <property type="entry name" value="Cro/C1-type_HTH"/>
</dbReference>
<dbReference type="EMBL" id="JABWGO010000001">
    <property type="protein sequence ID" value="NUW39346.1"/>
    <property type="molecule type" value="Genomic_DNA"/>
</dbReference>
<evidence type="ECO:0000313" key="4">
    <source>
        <dbReference type="EMBL" id="NUW39346.1"/>
    </source>
</evidence>
<dbReference type="InterPro" id="IPR010982">
    <property type="entry name" value="Lambda_DNA-bd_dom_sf"/>
</dbReference>
<protein>
    <submittedName>
        <fullName evidence="4">Helix-turn-helix transcriptional regulator</fullName>
    </submittedName>
</protein>
<dbReference type="Gene3D" id="2.60.120.10">
    <property type="entry name" value="Jelly Rolls"/>
    <property type="match status" value="1"/>
</dbReference>
<evidence type="ECO:0000256" key="2">
    <source>
        <dbReference type="SAM" id="MobiDB-lite"/>
    </source>
</evidence>
<reference evidence="4 5" key="1">
    <citation type="submission" date="2020-06" db="EMBL/GenBank/DDBJ databases">
        <authorList>
            <person name="Chanama M."/>
        </authorList>
    </citation>
    <scope>NUCLEOTIDE SEQUENCE [LARGE SCALE GENOMIC DNA]</scope>
    <source>
        <strain evidence="4 5">TBRC6557</strain>
    </source>
</reference>
<evidence type="ECO:0000256" key="1">
    <source>
        <dbReference type="ARBA" id="ARBA00023125"/>
    </source>
</evidence>
<dbReference type="InterPro" id="IPR014710">
    <property type="entry name" value="RmlC-like_jellyroll"/>
</dbReference>
<proteinExistence type="predicted"/>
<dbReference type="Pfam" id="PF07883">
    <property type="entry name" value="Cupin_2"/>
    <property type="match status" value="1"/>
</dbReference>
<evidence type="ECO:0000259" key="3">
    <source>
        <dbReference type="PROSITE" id="PS50943"/>
    </source>
</evidence>
<dbReference type="InterPro" id="IPR050807">
    <property type="entry name" value="TransReg_Diox_bact_type"/>
</dbReference>
<dbReference type="InterPro" id="IPR013096">
    <property type="entry name" value="Cupin_2"/>
</dbReference>
<dbReference type="PANTHER" id="PTHR46797">
    <property type="entry name" value="HTH-TYPE TRANSCRIPTIONAL REGULATOR"/>
    <property type="match status" value="1"/>
</dbReference>
<dbReference type="Proteomes" id="UP000546126">
    <property type="component" value="Unassembled WGS sequence"/>
</dbReference>
<keyword evidence="1" id="KW-0238">DNA-binding</keyword>
<dbReference type="GO" id="GO:0003677">
    <property type="term" value="F:DNA binding"/>
    <property type="evidence" value="ECO:0007669"/>
    <property type="project" value="UniProtKB-KW"/>
</dbReference>
<name>A0A7Y6MA63_9ACTN</name>
<dbReference type="CDD" id="cd00093">
    <property type="entry name" value="HTH_XRE"/>
    <property type="match status" value="1"/>
</dbReference>
<feature type="domain" description="HTH cro/C1-type" evidence="3">
    <location>
        <begin position="136"/>
        <end position="188"/>
    </location>
</feature>
<dbReference type="GO" id="GO:0003700">
    <property type="term" value="F:DNA-binding transcription factor activity"/>
    <property type="evidence" value="ECO:0007669"/>
    <property type="project" value="TreeGrafter"/>
</dbReference>
<accession>A0A7Y6MA63</accession>
<feature type="region of interest" description="Disordered" evidence="2">
    <location>
        <begin position="1"/>
        <end position="73"/>
    </location>
</feature>
<dbReference type="Gene3D" id="1.10.260.40">
    <property type="entry name" value="lambda repressor-like DNA-binding domains"/>
    <property type="match status" value="1"/>
</dbReference>
<keyword evidence="5" id="KW-1185">Reference proteome</keyword>
<dbReference type="SMART" id="SM00530">
    <property type="entry name" value="HTH_XRE"/>
    <property type="match status" value="1"/>
</dbReference>
<dbReference type="PANTHER" id="PTHR46797:SF1">
    <property type="entry name" value="METHYLPHOSPHONATE SYNTHASE"/>
    <property type="match status" value="1"/>
</dbReference>
<evidence type="ECO:0000313" key="5">
    <source>
        <dbReference type="Proteomes" id="UP000546126"/>
    </source>
</evidence>
<organism evidence="4 5">
    <name type="scientific">Nonomuraea rhodomycinica</name>
    <dbReference type="NCBI Taxonomy" id="1712872"/>
    <lineage>
        <taxon>Bacteria</taxon>
        <taxon>Bacillati</taxon>
        <taxon>Actinomycetota</taxon>
        <taxon>Actinomycetes</taxon>
        <taxon>Streptosporangiales</taxon>
        <taxon>Streptosporangiaceae</taxon>
        <taxon>Nonomuraea</taxon>
    </lineage>
</organism>
<dbReference type="InterPro" id="IPR011051">
    <property type="entry name" value="RmlC_Cupin_sf"/>
</dbReference>
<dbReference type="SUPFAM" id="SSF51182">
    <property type="entry name" value="RmlC-like cupins"/>
    <property type="match status" value="1"/>
</dbReference>
<dbReference type="PROSITE" id="PS50943">
    <property type="entry name" value="HTH_CROC1"/>
    <property type="match status" value="1"/>
</dbReference>
<dbReference type="Pfam" id="PF13560">
    <property type="entry name" value="HTH_31"/>
    <property type="match status" value="1"/>
</dbReference>
<dbReference type="AlphaFoldDB" id="A0A7Y6MA63"/>